<dbReference type="PRINTS" id="PR00599">
    <property type="entry name" value="MAPEPTIDASE"/>
</dbReference>
<feature type="binding site" evidence="6">
    <location>
        <position position="91"/>
    </location>
    <ligand>
        <name>a divalent metal cation</name>
        <dbReference type="ChEBI" id="CHEBI:60240"/>
        <label>1</label>
    </ligand>
</feature>
<evidence type="ECO:0000256" key="3">
    <source>
        <dbReference type="ARBA" id="ARBA00022670"/>
    </source>
</evidence>
<organism evidence="9">
    <name type="scientific">Candidatus Shikimatogenerans sp. Tcar</name>
    <dbReference type="NCBI Taxonomy" id="3158565"/>
    <lineage>
        <taxon>Bacteria</taxon>
        <taxon>Pseudomonadati</taxon>
        <taxon>Bacteroidota</taxon>
        <taxon>Flavobacteriia</taxon>
        <taxon>Flavobacteriales</taxon>
        <taxon>Candidatus Shikimatogenerans</taxon>
    </lineage>
</organism>
<feature type="binding site" evidence="6">
    <location>
        <position position="198"/>
    </location>
    <ligand>
        <name>a divalent metal cation</name>
        <dbReference type="ChEBI" id="CHEBI:60240"/>
        <label>2</label>
        <note>catalytic</note>
    </ligand>
</feature>
<evidence type="ECO:0000256" key="6">
    <source>
        <dbReference type="HAMAP-Rule" id="MF_01974"/>
    </source>
</evidence>
<evidence type="ECO:0000259" key="8">
    <source>
        <dbReference type="Pfam" id="PF00557"/>
    </source>
</evidence>
<comment type="catalytic activity">
    <reaction evidence="6 7">
        <text>Release of N-terminal amino acids, preferentially methionine, from peptides and arylamides.</text>
        <dbReference type="EC" id="3.4.11.18"/>
    </reaction>
</comment>
<dbReference type="GO" id="GO:0046872">
    <property type="term" value="F:metal ion binding"/>
    <property type="evidence" value="ECO:0007669"/>
    <property type="project" value="UniProtKB-UniRule"/>
</dbReference>
<feature type="binding site" evidence="6">
    <location>
        <position position="172"/>
    </location>
    <ligand>
        <name>substrate</name>
    </ligand>
</feature>
<evidence type="ECO:0000256" key="2">
    <source>
        <dbReference type="ARBA" id="ARBA00022438"/>
    </source>
</evidence>
<feature type="binding site" evidence="6">
    <location>
        <position position="165"/>
    </location>
    <ligand>
        <name>a divalent metal cation</name>
        <dbReference type="ChEBI" id="CHEBI:60240"/>
        <label>2</label>
        <note>catalytic</note>
    </ligand>
</feature>
<dbReference type="Pfam" id="PF00557">
    <property type="entry name" value="Peptidase_M24"/>
    <property type="match status" value="1"/>
</dbReference>
<feature type="domain" description="Peptidase M24" evidence="8">
    <location>
        <begin position="12"/>
        <end position="234"/>
    </location>
</feature>
<evidence type="ECO:0000256" key="7">
    <source>
        <dbReference type="RuleBase" id="RU003653"/>
    </source>
</evidence>
<dbReference type="InterPro" id="IPR002467">
    <property type="entry name" value="Pept_M24A_MAP1"/>
</dbReference>
<dbReference type="HAMAP" id="MF_01974">
    <property type="entry name" value="MetAP_1"/>
    <property type="match status" value="1"/>
</dbReference>
<feature type="binding site" evidence="6">
    <location>
        <position position="74"/>
    </location>
    <ligand>
        <name>substrate</name>
    </ligand>
</feature>
<feature type="binding site" evidence="6">
    <location>
        <position position="102"/>
    </location>
    <ligand>
        <name>a divalent metal cation</name>
        <dbReference type="ChEBI" id="CHEBI:60240"/>
        <label>2</label>
        <note>catalytic</note>
    </ligand>
</feature>
<comment type="cofactor">
    <cofactor evidence="6">
        <name>Co(2+)</name>
        <dbReference type="ChEBI" id="CHEBI:48828"/>
    </cofactor>
    <cofactor evidence="6">
        <name>Zn(2+)</name>
        <dbReference type="ChEBI" id="CHEBI:29105"/>
    </cofactor>
    <cofactor evidence="6">
        <name>Mn(2+)</name>
        <dbReference type="ChEBI" id="CHEBI:29035"/>
    </cofactor>
    <cofactor evidence="6">
        <name>Fe(2+)</name>
        <dbReference type="ChEBI" id="CHEBI:29033"/>
    </cofactor>
    <text evidence="6">Binds 2 divalent metal cations per subunit. Has a high-affinity and a low affinity metal-binding site. The true nature of the physiological cofactor is under debate. The enzyme is active with cobalt, zinc, manganese or divalent iron ions. Most likely, methionine aminopeptidases function as mononuclear Fe(2+)-metalloproteases under physiological conditions, and the catalytically relevant metal-binding site has been assigned to the histidine-containing high-affinity site.</text>
</comment>
<evidence type="ECO:0000313" key="9">
    <source>
        <dbReference type="EMBL" id="XBT18652.1"/>
    </source>
</evidence>
<dbReference type="EC" id="3.4.11.18" evidence="6 7"/>
<dbReference type="SUPFAM" id="SSF55920">
    <property type="entry name" value="Creatinase/aminopeptidase"/>
    <property type="match status" value="1"/>
</dbReference>
<dbReference type="GO" id="GO:0004239">
    <property type="term" value="F:initiator methionyl aminopeptidase activity"/>
    <property type="evidence" value="ECO:0007669"/>
    <property type="project" value="UniProtKB-UniRule"/>
</dbReference>
<comment type="subunit">
    <text evidence="6">Monomer.</text>
</comment>
<keyword evidence="3 6" id="KW-0645">Protease</keyword>
<gene>
    <name evidence="6 9" type="primary">map</name>
    <name evidence="9" type="ORF">ABNO60_00695</name>
</gene>
<reference evidence="9" key="1">
    <citation type="submission" date="2024-06" db="EMBL/GenBank/DDBJ databases">
        <title>Diversity, functionality, and evolutionary history of bacterial symbionts in false click beetles (Coleoptera, Throscidae).</title>
        <authorList>
            <person name="Wierz J.C."/>
            <person name="Malm H."/>
            <person name="Kaltenpoth M."/>
            <person name="Engl T."/>
        </authorList>
    </citation>
    <scope>NUCLEOTIDE SEQUENCE</scope>
    <source>
        <strain evidence="9">Tcar</strain>
    </source>
</reference>
<feature type="binding site" evidence="6">
    <location>
        <position position="229"/>
    </location>
    <ligand>
        <name>a divalent metal cation</name>
        <dbReference type="ChEBI" id="CHEBI:60240"/>
        <label>2</label>
        <note>catalytic</note>
    </ligand>
</feature>
<dbReference type="PANTHER" id="PTHR43330">
    <property type="entry name" value="METHIONINE AMINOPEPTIDASE"/>
    <property type="match status" value="1"/>
</dbReference>
<dbReference type="InterPro" id="IPR001714">
    <property type="entry name" value="Pept_M24_MAP"/>
</dbReference>
<dbReference type="GO" id="GO:0070006">
    <property type="term" value="F:metalloaminopeptidase activity"/>
    <property type="evidence" value="ECO:0007669"/>
    <property type="project" value="UniProtKB-UniRule"/>
</dbReference>
<proteinExistence type="inferred from homology"/>
<protein>
    <recommendedName>
        <fullName evidence="6 7">Methionine aminopeptidase</fullName>
        <shortName evidence="6">MAP</shortName>
        <shortName evidence="6">MetAP</shortName>
        <ecNumber evidence="6 7">3.4.11.18</ecNumber>
    </recommendedName>
    <alternativeName>
        <fullName evidence="6">Peptidase M</fullName>
    </alternativeName>
</protein>
<feature type="binding site" evidence="6">
    <location>
        <position position="102"/>
    </location>
    <ligand>
        <name>a divalent metal cation</name>
        <dbReference type="ChEBI" id="CHEBI:60240"/>
        <label>1</label>
    </ligand>
</feature>
<dbReference type="InterPro" id="IPR000994">
    <property type="entry name" value="Pept_M24"/>
</dbReference>
<feature type="binding site" evidence="6">
    <location>
        <position position="229"/>
    </location>
    <ligand>
        <name>a divalent metal cation</name>
        <dbReference type="ChEBI" id="CHEBI:60240"/>
        <label>1</label>
    </ligand>
</feature>
<accession>A0AAU7QSH1</accession>
<dbReference type="PANTHER" id="PTHR43330:SF27">
    <property type="entry name" value="METHIONINE AMINOPEPTIDASE"/>
    <property type="match status" value="1"/>
</dbReference>
<keyword evidence="5 6" id="KW-0378">Hydrolase</keyword>
<evidence type="ECO:0000256" key="1">
    <source>
        <dbReference type="ARBA" id="ARBA00002521"/>
    </source>
</evidence>
<dbReference type="AlphaFoldDB" id="A0AAU7QSH1"/>
<name>A0AAU7QSH1_9FLAO</name>
<evidence type="ECO:0000256" key="5">
    <source>
        <dbReference type="ARBA" id="ARBA00022801"/>
    </source>
</evidence>
<dbReference type="Gene3D" id="3.90.230.10">
    <property type="entry name" value="Creatinase/methionine aminopeptidase superfamily"/>
    <property type="match status" value="1"/>
</dbReference>
<dbReference type="GO" id="GO:0006508">
    <property type="term" value="P:proteolysis"/>
    <property type="evidence" value="ECO:0007669"/>
    <property type="project" value="UniProtKB-KW"/>
</dbReference>
<evidence type="ECO:0000256" key="4">
    <source>
        <dbReference type="ARBA" id="ARBA00022723"/>
    </source>
</evidence>
<sequence>MIYNKKIFFIYKSCLIASKLLGIISNYIKPGINGLFLEKIAYEFIKDNKAISSFLGYNKYPYNICISINDEIIHGIPSKRILRNGDIVTIDCGVIKNKYCSDNAYTFPVGNINNINKKLLYITKKALYMSIKKCNNNNYINNIGNTIYKFIKKNNFNVVTNYSGHGIGKKLHEAPNILNYGIKNKGNRLVNNSVISIEPISTVGKPYNYISNNNWTVKTIDKSNSAHFEHNVAIINNTYKKLTTYKFINKCI</sequence>
<dbReference type="GO" id="GO:0005829">
    <property type="term" value="C:cytosol"/>
    <property type="evidence" value="ECO:0007669"/>
    <property type="project" value="TreeGrafter"/>
</dbReference>
<dbReference type="InterPro" id="IPR036005">
    <property type="entry name" value="Creatinase/aminopeptidase-like"/>
</dbReference>
<comment type="function">
    <text evidence="1 6">Removes the N-terminal methionine from nascent proteins. The N-terminal methionine is often cleaved when the second residue in the primary sequence is small and uncharged (Met-Ala-, Cys, Gly, Pro, Ser, Thr, or Val). Requires deformylation of the N(alpha)-formylated initiator methionine before it can be hydrolyzed.</text>
</comment>
<comment type="similarity">
    <text evidence="6">Belongs to the peptidase M24A family. Methionine aminopeptidase type 1 subfamily.</text>
</comment>
<dbReference type="NCBIfam" id="TIGR00500">
    <property type="entry name" value="met_pdase_I"/>
    <property type="match status" value="1"/>
</dbReference>
<dbReference type="PROSITE" id="PS00680">
    <property type="entry name" value="MAP_1"/>
    <property type="match status" value="1"/>
</dbReference>
<dbReference type="CDD" id="cd01086">
    <property type="entry name" value="MetAP1"/>
    <property type="match status" value="1"/>
</dbReference>
<dbReference type="EMBL" id="CP157896">
    <property type="protein sequence ID" value="XBT18652.1"/>
    <property type="molecule type" value="Genomic_DNA"/>
</dbReference>
<keyword evidence="4 6" id="KW-0479">Metal-binding</keyword>
<keyword evidence="2 6" id="KW-0031">Aminopeptidase</keyword>